<dbReference type="PROSITE" id="PS50866">
    <property type="entry name" value="GOLD"/>
    <property type="match status" value="1"/>
</dbReference>
<organism evidence="2 3">
    <name type="scientific">Cannabis sativa</name>
    <name type="common">Hemp</name>
    <name type="synonym">Marijuana</name>
    <dbReference type="NCBI Taxonomy" id="3483"/>
    <lineage>
        <taxon>Eukaryota</taxon>
        <taxon>Viridiplantae</taxon>
        <taxon>Streptophyta</taxon>
        <taxon>Embryophyta</taxon>
        <taxon>Tracheophyta</taxon>
        <taxon>Spermatophyta</taxon>
        <taxon>Magnoliopsida</taxon>
        <taxon>eudicotyledons</taxon>
        <taxon>Gunneridae</taxon>
        <taxon>Pentapetalae</taxon>
        <taxon>rosids</taxon>
        <taxon>fabids</taxon>
        <taxon>Rosales</taxon>
        <taxon>Cannabaceae</taxon>
        <taxon>Cannabis</taxon>
    </lineage>
</organism>
<dbReference type="SMART" id="SM01190">
    <property type="entry name" value="EMP24_GP25L"/>
    <property type="match status" value="1"/>
</dbReference>
<dbReference type="GO" id="GO:0003682">
    <property type="term" value="F:chromatin binding"/>
    <property type="evidence" value="ECO:0007669"/>
    <property type="project" value="InterPro"/>
</dbReference>
<gene>
    <name evidence="2" type="ORF">G4B88_020395</name>
</gene>
<sequence length="672" mass="76644">MADDEEARLEFRSYPDNAWYSVRIMIEGDYADILRIKYSNFPDDNDSIFRAAEFKDEDHFKDFASRFRPISSQLQDSECSQVVQGLLVCASHHFNADDIRFYDAVVEEVDHCEHSFANGEEECLCTFILSWLHGPVAGYITAERLEQICRVQHRDEIDTVVASFLSKVKAKLKTGSCRSNRQVTTGVAHNYHGQPPIMKISHNLSFSHHLKQARAIGRPCEKKGQDIDFGGVKNYLIFVDNIEKDLTHTEIMEFIKKKVSITSQAFLFPSLSSDICTRGCILLDTQSHFEKLCNFLNNPDHIIVSLSGRPWVMTETMKVNDSLRASILSLSLLSQKRKGNNGSRDELKVVYSGSVEYRLAKHLSNLYKDLSDQQKRLQKRSNLKGGCMTVTTTRVLTETVTVTKRMELWGVRRVSCCWGLMILGLLVFVCQMKGSEGIRFVIGKEECFSHKVEYEGDTLHFSFVVIKSDTPWSYGDEGVDLVNGEVDSGEGLIPFNVKRLGDNYSHLVVYLNFRMGNWKHGFGNWVRLCGFSSNVDGVMASIASLWNPSKWRLLACESCRCYNLKNVKGPDDEQIHDIRDKASEKFEFVVQKKGLYRFCFTNKSPYQETIDFDVHVGHFAYYDQHAKDVNDAMSRRTVHKAMFESAALVGACALQVYLLQRLFEKKLGTSRV</sequence>
<dbReference type="PANTHER" id="PTHR36384">
    <property type="entry name" value="SAWADEE PROTEIN"/>
    <property type="match status" value="1"/>
</dbReference>
<dbReference type="Proteomes" id="UP000583929">
    <property type="component" value="Unassembled WGS sequence"/>
</dbReference>
<evidence type="ECO:0000313" key="2">
    <source>
        <dbReference type="EMBL" id="KAF4349156.1"/>
    </source>
</evidence>
<accession>A0A7J6DT24</accession>
<protein>
    <recommendedName>
        <fullName evidence="1">GOLD domain-containing protein</fullName>
    </recommendedName>
</protein>
<evidence type="ECO:0000313" key="3">
    <source>
        <dbReference type="Proteomes" id="UP000583929"/>
    </source>
</evidence>
<dbReference type="AlphaFoldDB" id="A0A7J6DT24"/>
<dbReference type="InterPro" id="IPR009038">
    <property type="entry name" value="GOLD_dom"/>
</dbReference>
<proteinExistence type="predicted"/>
<name>A0A7J6DT24_CANSA</name>
<comment type="caution">
    <text evidence="2">The sequence shown here is derived from an EMBL/GenBank/DDBJ whole genome shotgun (WGS) entry which is preliminary data.</text>
</comment>
<dbReference type="EMBL" id="JAATIQ010000651">
    <property type="protein sequence ID" value="KAF4349156.1"/>
    <property type="molecule type" value="Genomic_DNA"/>
</dbReference>
<dbReference type="Gene3D" id="2.30.30.140">
    <property type="match status" value="1"/>
</dbReference>
<dbReference type="Pfam" id="PF01105">
    <property type="entry name" value="EMP24_GP25L"/>
    <property type="match status" value="1"/>
</dbReference>
<keyword evidence="3" id="KW-1185">Reference proteome</keyword>
<reference evidence="2 3" key="1">
    <citation type="journal article" date="2020" name="bioRxiv">
        <title>Sequence and annotation of 42 cannabis genomes reveals extensive copy number variation in cannabinoid synthesis and pathogen resistance genes.</title>
        <authorList>
            <person name="Mckernan K.J."/>
            <person name="Helbert Y."/>
            <person name="Kane L.T."/>
            <person name="Ebling H."/>
            <person name="Zhang L."/>
            <person name="Liu B."/>
            <person name="Eaton Z."/>
            <person name="Mclaughlin S."/>
            <person name="Kingan S."/>
            <person name="Baybayan P."/>
            <person name="Concepcion G."/>
            <person name="Jordan M."/>
            <person name="Riva A."/>
            <person name="Barbazuk W."/>
            <person name="Harkins T."/>
        </authorList>
    </citation>
    <scope>NUCLEOTIDE SEQUENCE [LARGE SCALE GENOMIC DNA]</scope>
    <source>
        <strain evidence="3">cv. Jamaican Lion 4</strain>
        <tissue evidence="2">Leaf</tissue>
    </source>
</reference>
<evidence type="ECO:0000259" key="1">
    <source>
        <dbReference type="PROSITE" id="PS50866"/>
    </source>
</evidence>
<feature type="domain" description="GOLD" evidence="1">
    <location>
        <begin position="445"/>
        <end position="616"/>
    </location>
</feature>
<dbReference type="InterPro" id="IPR032001">
    <property type="entry name" value="SAWADEE_dom"/>
</dbReference>
<dbReference type="PANTHER" id="PTHR36384:SF1">
    <property type="entry name" value="SAWADEE PROTEIN"/>
    <property type="match status" value="1"/>
</dbReference>
<dbReference type="Pfam" id="PF16719">
    <property type="entry name" value="SAWADEE"/>
    <property type="match status" value="1"/>
</dbReference>